<feature type="domain" description="GH16" evidence="3">
    <location>
        <begin position="34"/>
        <end position="324"/>
    </location>
</feature>
<dbReference type="Proteomes" id="UP001467690">
    <property type="component" value="Unassembled WGS sequence"/>
</dbReference>
<feature type="chain" id="PRO_5047182790" evidence="2">
    <location>
        <begin position="22"/>
        <end position="448"/>
    </location>
</feature>
<feature type="signal peptide" evidence="2">
    <location>
        <begin position="1"/>
        <end position="21"/>
    </location>
</feature>
<evidence type="ECO:0000256" key="1">
    <source>
        <dbReference type="ARBA" id="ARBA00006865"/>
    </source>
</evidence>
<dbReference type="RefSeq" id="WP_350400604.1">
    <property type="nucleotide sequence ID" value="NZ_JBELOE010000067.1"/>
</dbReference>
<reference evidence="4 5" key="1">
    <citation type="submission" date="2024-06" db="EMBL/GenBank/DDBJ databases">
        <authorList>
            <person name="Chen R.Y."/>
        </authorList>
    </citation>
    <scope>NUCLEOTIDE SEQUENCE [LARGE SCALE GENOMIC DNA]</scope>
    <source>
        <strain evidence="4 5">D2</strain>
    </source>
</reference>
<dbReference type="PANTHER" id="PTHR10963:SF55">
    <property type="entry name" value="GLYCOSIDE HYDROLASE FAMILY 16 PROTEIN"/>
    <property type="match status" value="1"/>
</dbReference>
<dbReference type="PROSITE" id="PS51762">
    <property type="entry name" value="GH16_2"/>
    <property type="match status" value="1"/>
</dbReference>
<dbReference type="InterPro" id="IPR000757">
    <property type="entry name" value="Beta-glucanase-like"/>
</dbReference>
<keyword evidence="2" id="KW-0732">Signal</keyword>
<dbReference type="Gene3D" id="2.60.120.200">
    <property type="match status" value="1"/>
</dbReference>
<dbReference type="InterPro" id="IPR013320">
    <property type="entry name" value="ConA-like_dom_sf"/>
</dbReference>
<evidence type="ECO:0000313" key="4">
    <source>
        <dbReference type="EMBL" id="MER2490792.1"/>
    </source>
</evidence>
<comment type="similarity">
    <text evidence="1">Belongs to the glycosyl hydrolase 16 family.</text>
</comment>
<dbReference type="EMBL" id="JBELOE010000067">
    <property type="protein sequence ID" value="MER2490792.1"/>
    <property type="molecule type" value="Genomic_DNA"/>
</dbReference>
<comment type="caution">
    <text evidence="4">The sequence shown here is derived from an EMBL/GenBank/DDBJ whole genome shotgun (WGS) entry which is preliminary data.</text>
</comment>
<organism evidence="4 5">
    <name type="scientific">Catenovulum sediminis</name>
    <dbReference type="NCBI Taxonomy" id="1740262"/>
    <lineage>
        <taxon>Bacteria</taxon>
        <taxon>Pseudomonadati</taxon>
        <taxon>Pseudomonadota</taxon>
        <taxon>Gammaproteobacteria</taxon>
        <taxon>Alteromonadales</taxon>
        <taxon>Alteromonadaceae</taxon>
        <taxon>Catenovulum</taxon>
    </lineage>
</organism>
<proteinExistence type="inferred from homology"/>
<evidence type="ECO:0000259" key="3">
    <source>
        <dbReference type="PROSITE" id="PS51762"/>
    </source>
</evidence>
<protein>
    <submittedName>
        <fullName evidence="4">Family 16 glycosylhydrolase</fullName>
    </submittedName>
</protein>
<sequence>MKTKILRSALLFGACLTQVNAQISRPVGAIEGQLHWQILENRSDDFNANLLDSSKWVSAPKDLVIGAWTFDKNNSYIENGKLKIKATQETHTRWFNDSCWDGKAGGPAKRVERTLYYKSGAVKSLTDGVYGYYEAKIKGVEVFPGLSPAFWLYSDGHPYDDRNVPGSVDYSEIDIVELQQADWHGPGPDDADPINVTDHNLHARLVNENGQTFWRRPKPYPDAQLLQYHAPFDPSADYHTYAVENRKDRIFWYVDGKLIGSKKNLYWHRPMHLIFSMGLRRQLIKYNGNCQRADPNPNTVTSVGFPEKATMSIDYVKSWKVLPSIWLENLADIANNTLKKDTPLTVKVHYHGGSDHYVSTEKYGGIRLNLVEKNHSGIVKIVASASNTSAANHDKKYGGVVEITLDLTNVTATTHLPDGHYYTLAPVFRSSNGEDVYLTEPVNPLTIE</sequence>
<accession>A0ABV1RDL0</accession>
<evidence type="ECO:0000256" key="2">
    <source>
        <dbReference type="SAM" id="SignalP"/>
    </source>
</evidence>
<name>A0ABV1RDL0_9ALTE</name>
<keyword evidence="5" id="KW-1185">Reference proteome</keyword>
<gene>
    <name evidence="4" type="ORF">ABS311_02705</name>
</gene>
<dbReference type="InterPro" id="IPR050546">
    <property type="entry name" value="Glycosyl_Hydrlase_16"/>
</dbReference>
<dbReference type="SUPFAM" id="SSF49899">
    <property type="entry name" value="Concanavalin A-like lectins/glucanases"/>
    <property type="match status" value="1"/>
</dbReference>
<dbReference type="Pfam" id="PF00722">
    <property type="entry name" value="Glyco_hydro_16"/>
    <property type="match status" value="1"/>
</dbReference>
<dbReference type="PANTHER" id="PTHR10963">
    <property type="entry name" value="GLYCOSYL HYDROLASE-RELATED"/>
    <property type="match status" value="1"/>
</dbReference>
<evidence type="ECO:0000313" key="5">
    <source>
        <dbReference type="Proteomes" id="UP001467690"/>
    </source>
</evidence>